<sequence>MQDSAHRRVIRVGDTVRRPTQPWTPAVHALLRHLEEVGFPYSPRVLGIDKEGREILTYLDGESGSQSWAKVVEDSGLTSFARLLRDYHDAVAGFRPPEGVRWSSGEAEPRDDEVICHGDFGPWNIVWRRARPVGILDWDYARPRPRLHDIAYALEYVAPFRDDAECLRWLRYPTPPDRRHRLELFAAAYGLTSTAGLIDAVISVQRDVIGQVRRLADVGHQPQADWVADGFLDEAGRRLAWSRANRHLFD</sequence>
<dbReference type="SUPFAM" id="SSF56112">
    <property type="entry name" value="Protein kinase-like (PK-like)"/>
    <property type="match status" value="1"/>
</dbReference>
<gene>
    <name evidence="2" type="ORF">EDD27_2578</name>
</gene>
<proteinExistence type="predicted"/>
<evidence type="ECO:0000259" key="1">
    <source>
        <dbReference type="Pfam" id="PF01636"/>
    </source>
</evidence>
<dbReference type="InterPro" id="IPR002575">
    <property type="entry name" value="Aminoglycoside_PTrfase"/>
</dbReference>
<keyword evidence="2" id="KW-0808">Transferase</keyword>
<dbReference type="Gene3D" id="3.90.1200.10">
    <property type="match status" value="1"/>
</dbReference>
<dbReference type="GO" id="GO:0016740">
    <property type="term" value="F:transferase activity"/>
    <property type="evidence" value="ECO:0007669"/>
    <property type="project" value="UniProtKB-KW"/>
</dbReference>
<comment type="caution">
    <text evidence="2">The sequence shown here is derived from an EMBL/GenBank/DDBJ whole genome shotgun (WGS) entry which is preliminary data.</text>
</comment>
<dbReference type="Proteomes" id="UP000284824">
    <property type="component" value="Unassembled WGS sequence"/>
</dbReference>
<reference evidence="2 3" key="1">
    <citation type="submission" date="2019-01" db="EMBL/GenBank/DDBJ databases">
        <title>Sequencing the genomes of 1000 actinobacteria strains.</title>
        <authorList>
            <person name="Klenk H.-P."/>
        </authorList>
    </citation>
    <scope>NUCLEOTIDE SEQUENCE [LARGE SCALE GENOMIC DNA]</scope>
    <source>
        <strain evidence="2 3">DSM 43925</strain>
    </source>
</reference>
<keyword evidence="3" id="KW-1185">Reference proteome</keyword>
<dbReference type="Pfam" id="PF01636">
    <property type="entry name" value="APH"/>
    <property type="match status" value="1"/>
</dbReference>
<dbReference type="InterPro" id="IPR011009">
    <property type="entry name" value="Kinase-like_dom_sf"/>
</dbReference>
<feature type="domain" description="Aminoglycoside phosphotransferase" evidence="1">
    <location>
        <begin position="111"/>
        <end position="166"/>
    </location>
</feature>
<evidence type="ECO:0000313" key="2">
    <source>
        <dbReference type="EMBL" id="RVX40180.1"/>
    </source>
</evidence>
<evidence type="ECO:0000313" key="3">
    <source>
        <dbReference type="Proteomes" id="UP000284824"/>
    </source>
</evidence>
<name>A0A438M2X2_9ACTN</name>
<dbReference type="EMBL" id="SAUN01000001">
    <property type="protein sequence ID" value="RVX40180.1"/>
    <property type="molecule type" value="Genomic_DNA"/>
</dbReference>
<accession>A0A438M2X2</accession>
<organism evidence="2 3">
    <name type="scientific">Nonomuraea polychroma</name>
    <dbReference type="NCBI Taxonomy" id="46176"/>
    <lineage>
        <taxon>Bacteria</taxon>
        <taxon>Bacillati</taxon>
        <taxon>Actinomycetota</taxon>
        <taxon>Actinomycetes</taxon>
        <taxon>Streptosporangiales</taxon>
        <taxon>Streptosporangiaceae</taxon>
        <taxon>Nonomuraea</taxon>
    </lineage>
</organism>
<protein>
    <submittedName>
        <fullName evidence="2">Phosphotransferase family enzyme</fullName>
    </submittedName>
</protein>
<dbReference type="AlphaFoldDB" id="A0A438M2X2"/>